<evidence type="ECO:0000313" key="1">
    <source>
        <dbReference type="EMBL" id="GFT75680.1"/>
    </source>
</evidence>
<sequence>ISPNARSLRHLFSGSYKNSEGNHVTGVYEVLMKRAADSGSPGVQRRQRRVLDTSSTYVRGEENLHGWRPRGDSLIFDHQWELEKMIRLEDVRKLFLFMSYLIKRQQL</sequence>
<gene>
    <name evidence="1" type="primary">unc-104</name>
    <name evidence="1" type="ORF">NPIL_207711</name>
</gene>
<comment type="caution">
    <text evidence="1">The sequence shown here is derived from an EMBL/GenBank/DDBJ whole genome shotgun (WGS) entry which is preliminary data.</text>
</comment>
<protein>
    <submittedName>
        <fullName evidence="1">Kinesin-like protein unc-104</fullName>
    </submittedName>
</protein>
<feature type="non-terminal residue" evidence="1">
    <location>
        <position position="1"/>
    </location>
</feature>
<accession>A0A8X6U3V4</accession>
<keyword evidence="2" id="KW-1185">Reference proteome</keyword>
<dbReference type="EMBL" id="BMAW01021975">
    <property type="protein sequence ID" value="GFT75680.1"/>
    <property type="molecule type" value="Genomic_DNA"/>
</dbReference>
<dbReference type="AlphaFoldDB" id="A0A8X6U3V4"/>
<evidence type="ECO:0000313" key="2">
    <source>
        <dbReference type="Proteomes" id="UP000887013"/>
    </source>
</evidence>
<reference evidence="1" key="1">
    <citation type="submission" date="2020-08" db="EMBL/GenBank/DDBJ databases">
        <title>Multicomponent nature underlies the extraordinary mechanical properties of spider dragline silk.</title>
        <authorList>
            <person name="Kono N."/>
            <person name="Nakamura H."/>
            <person name="Mori M."/>
            <person name="Yoshida Y."/>
            <person name="Ohtoshi R."/>
            <person name="Malay A.D."/>
            <person name="Moran D.A.P."/>
            <person name="Tomita M."/>
            <person name="Numata K."/>
            <person name="Arakawa K."/>
        </authorList>
    </citation>
    <scope>NUCLEOTIDE SEQUENCE</scope>
</reference>
<dbReference type="OrthoDB" id="6537966at2759"/>
<dbReference type="Proteomes" id="UP000887013">
    <property type="component" value="Unassembled WGS sequence"/>
</dbReference>
<organism evidence="1 2">
    <name type="scientific">Nephila pilipes</name>
    <name type="common">Giant wood spider</name>
    <name type="synonym">Nephila maculata</name>
    <dbReference type="NCBI Taxonomy" id="299642"/>
    <lineage>
        <taxon>Eukaryota</taxon>
        <taxon>Metazoa</taxon>
        <taxon>Ecdysozoa</taxon>
        <taxon>Arthropoda</taxon>
        <taxon>Chelicerata</taxon>
        <taxon>Arachnida</taxon>
        <taxon>Araneae</taxon>
        <taxon>Araneomorphae</taxon>
        <taxon>Entelegynae</taxon>
        <taxon>Araneoidea</taxon>
        <taxon>Nephilidae</taxon>
        <taxon>Nephila</taxon>
    </lineage>
</organism>
<proteinExistence type="predicted"/>
<name>A0A8X6U3V4_NEPPI</name>